<name>A0A0E0MHG2_ORYPU</name>
<keyword evidence="3" id="KW-1185">Reference proteome</keyword>
<evidence type="ECO:0000313" key="2">
    <source>
        <dbReference type="EnsemblPlants" id="OPUNC11G17140.1"/>
    </source>
</evidence>
<dbReference type="HOGENOM" id="CLU_030606_0_1_1"/>
<dbReference type="SUPFAM" id="SSF81383">
    <property type="entry name" value="F-box domain"/>
    <property type="match status" value="1"/>
</dbReference>
<dbReference type="OMA" id="TPCTIGE"/>
<reference evidence="2" key="2">
    <citation type="submission" date="2018-05" db="EMBL/GenBank/DDBJ databases">
        <title>OpunRS2 (Oryza punctata Reference Sequence Version 2).</title>
        <authorList>
            <person name="Zhang J."/>
            <person name="Kudrna D."/>
            <person name="Lee S."/>
            <person name="Talag J."/>
            <person name="Welchert J."/>
            <person name="Wing R.A."/>
        </authorList>
    </citation>
    <scope>NUCLEOTIDE SEQUENCE [LARGE SCALE GENOMIC DNA]</scope>
</reference>
<evidence type="ECO:0000313" key="3">
    <source>
        <dbReference type="Proteomes" id="UP000026962"/>
    </source>
</evidence>
<sequence>MALPVPDDTFAEILRRLTPKTLAVARCVCKPWRELVDGRELLLRLLLPRSVDGVLINYVNHRRPHLLSRPRSSSFSSTSLPASCVGRIVDGNLTAVPAGDRAWWTVMDHCDGLILCDVYWGSRLFVCNPATRRWATLPSPRPEPEPGAYAGKYLAFDPAVSPHYEVFLIPALPEKSLPSPTDHVDVDDDDEAYLLMEWPPSPYKVDVFSSATGRWVERDFVREEGEAVMTVMGVCFCTATSRVQRVLARSTVCAFWRFSTSSDKYQVIKTPIIIPNNKFDKTYLGKSKMGVSFGFIDDYQLSVWILKESAGQIEWVLNYQHDLWVAANQIDSIVFHGHKINGPWVLEETIPKYIIIENKSYKDPEWDSDNDDFLDTEVDDEEHDFAHFRILGFHPYKKVIFLEETFRTFAYHLNSSKIQYLGYSCPKYCYKIYRKGIHESFVYTPGMIGELNGHYAWQSSPQ</sequence>
<dbReference type="EnsemblPlants" id="OPUNC11G17140.1">
    <property type="protein sequence ID" value="OPUNC11G17140.1"/>
    <property type="gene ID" value="OPUNC11G17140"/>
</dbReference>
<dbReference type="PANTHER" id="PTHR34591">
    <property type="entry name" value="OS03G0653100 PROTEIN-RELATED"/>
    <property type="match status" value="1"/>
</dbReference>
<feature type="domain" description="F-box" evidence="1">
    <location>
        <begin position="1"/>
        <end position="45"/>
    </location>
</feature>
<proteinExistence type="predicted"/>
<accession>A0A0E0MHG2</accession>
<dbReference type="PROSITE" id="PS50181">
    <property type="entry name" value="FBOX"/>
    <property type="match status" value="1"/>
</dbReference>
<dbReference type="Gene3D" id="1.20.1280.50">
    <property type="match status" value="1"/>
</dbReference>
<reference evidence="2" key="1">
    <citation type="submission" date="2015-04" db="UniProtKB">
        <authorList>
            <consortium name="EnsemblPlants"/>
        </authorList>
    </citation>
    <scope>IDENTIFICATION</scope>
</reference>
<dbReference type="Gramene" id="OPUNC11G17140.1">
    <property type="protein sequence ID" value="OPUNC11G17140.1"/>
    <property type="gene ID" value="OPUNC11G17140"/>
</dbReference>
<dbReference type="Proteomes" id="UP000026962">
    <property type="component" value="Chromosome 11"/>
</dbReference>
<dbReference type="PANTHER" id="PTHR34591:SF21">
    <property type="entry name" value="F-BOX DOMAIN CONTAINING PROTEIN, EXPRESSED"/>
    <property type="match status" value="1"/>
</dbReference>
<dbReference type="InterPro" id="IPR001810">
    <property type="entry name" value="F-box_dom"/>
</dbReference>
<dbReference type="InterPro" id="IPR036047">
    <property type="entry name" value="F-box-like_dom_sf"/>
</dbReference>
<evidence type="ECO:0000259" key="1">
    <source>
        <dbReference type="PROSITE" id="PS50181"/>
    </source>
</evidence>
<organism evidence="2">
    <name type="scientific">Oryza punctata</name>
    <name type="common">Red rice</name>
    <dbReference type="NCBI Taxonomy" id="4537"/>
    <lineage>
        <taxon>Eukaryota</taxon>
        <taxon>Viridiplantae</taxon>
        <taxon>Streptophyta</taxon>
        <taxon>Embryophyta</taxon>
        <taxon>Tracheophyta</taxon>
        <taxon>Spermatophyta</taxon>
        <taxon>Magnoliopsida</taxon>
        <taxon>Liliopsida</taxon>
        <taxon>Poales</taxon>
        <taxon>Poaceae</taxon>
        <taxon>BOP clade</taxon>
        <taxon>Oryzoideae</taxon>
        <taxon>Oryzeae</taxon>
        <taxon>Oryzinae</taxon>
        <taxon>Oryza</taxon>
    </lineage>
</organism>
<dbReference type="STRING" id="4537.A0A0E0MHG2"/>
<protein>
    <recommendedName>
        <fullName evidence="1">F-box domain-containing protein</fullName>
    </recommendedName>
</protein>
<dbReference type="SMART" id="SM00256">
    <property type="entry name" value="FBOX"/>
    <property type="match status" value="1"/>
</dbReference>
<dbReference type="Pfam" id="PF00646">
    <property type="entry name" value="F-box"/>
    <property type="match status" value="1"/>
</dbReference>
<dbReference type="AlphaFoldDB" id="A0A0E0MHG2"/>